<comment type="similarity">
    <text evidence="2 5">Belongs to the Nudix hydrolase family.</text>
</comment>
<dbReference type="SUPFAM" id="SSF55811">
    <property type="entry name" value="Nudix"/>
    <property type="match status" value="1"/>
</dbReference>
<keyword evidence="3 5" id="KW-0378">Hydrolase</keyword>
<dbReference type="GO" id="GO:0016787">
    <property type="term" value="F:hydrolase activity"/>
    <property type="evidence" value="ECO:0007669"/>
    <property type="project" value="UniProtKB-KW"/>
</dbReference>
<protein>
    <submittedName>
        <fullName evidence="7">NUDIX hydrolase</fullName>
    </submittedName>
</protein>
<dbReference type="InterPro" id="IPR000086">
    <property type="entry name" value="NUDIX_hydrolase_dom"/>
</dbReference>
<dbReference type="PROSITE" id="PS51462">
    <property type="entry name" value="NUDIX"/>
    <property type="match status" value="1"/>
</dbReference>
<evidence type="ECO:0000256" key="5">
    <source>
        <dbReference type="RuleBase" id="RU003476"/>
    </source>
</evidence>
<name>A0ABN2TTX9_9ACTN</name>
<dbReference type="InterPro" id="IPR020084">
    <property type="entry name" value="NUDIX_hydrolase_CS"/>
</dbReference>
<dbReference type="Proteomes" id="UP001500751">
    <property type="component" value="Unassembled WGS sequence"/>
</dbReference>
<dbReference type="PANTHER" id="PTHR43046:SF12">
    <property type="entry name" value="GDP-MANNOSE MANNOSYL HYDROLASE"/>
    <property type="match status" value="1"/>
</dbReference>
<dbReference type="Gene3D" id="3.90.79.10">
    <property type="entry name" value="Nucleoside Triphosphate Pyrophosphohydrolase"/>
    <property type="match status" value="1"/>
</dbReference>
<dbReference type="InterPro" id="IPR020476">
    <property type="entry name" value="Nudix_hydrolase"/>
</dbReference>
<dbReference type="PRINTS" id="PR00502">
    <property type="entry name" value="NUDIXFAMILY"/>
</dbReference>
<dbReference type="PROSITE" id="PS00893">
    <property type="entry name" value="NUDIX_BOX"/>
    <property type="match status" value="1"/>
</dbReference>
<comment type="cofactor">
    <cofactor evidence="1">
        <name>Mg(2+)</name>
        <dbReference type="ChEBI" id="CHEBI:18420"/>
    </cofactor>
</comment>
<evidence type="ECO:0000256" key="2">
    <source>
        <dbReference type="ARBA" id="ARBA00005582"/>
    </source>
</evidence>
<sequence length="162" mass="17425">MTEPDPAESLATPRVAAGVLFFDAEGRIMLVRPSYRPGWDLPGGYVEIGESPVEGAAREVLEELGIQPPIGALLVADWAPAAGEGDKLLFVFDGGELAAEYRDRIKLDPAEIAGIAFHDPDLVDTLLIPRLARRVKAAIDARLQAATLYLEHGDPYHGAMPN</sequence>
<dbReference type="RefSeq" id="WP_344664825.1">
    <property type="nucleotide sequence ID" value="NZ_BAAAQN010000006.1"/>
</dbReference>
<dbReference type="Pfam" id="PF00293">
    <property type="entry name" value="NUDIX"/>
    <property type="match status" value="1"/>
</dbReference>
<dbReference type="PANTHER" id="PTHR43046">
    <property type="entry name" value="GDP-MANNOSE MANNOSYL HYDROLASE"/>
    <property type="match status" value="1"/>
</dbReference>
<evidence type="ECO:0000313" key="7">
    <source>
        <dbReference type="EMBL" id="GAA2019903.1"/>
    </source>
</evidence>
<accession>A0ABN2TTX9</accession>
<reference evidence="7 8" key="1">
    <citation type="journal article" date="2019" name="Int. J. Syst. Evol. Microbiol.">
        <title>The Global Catalogue of Microorganisms (GCM) 10K type strain sequencing project: providing services to taxonomists for standard genome sequencing and annotation.</title>
        <authorList>
            <consortium name="The Broad Institute Genomics Platform"/>
            <consortium name="The Broad Institute Genome Sequencing Center for Infectious Disease"/>
            <person name="Wu L."/>
            <person name="Ma J."/>
        </authorList>
    </citation>
    <scope>NUCLEOTIDE SEQUENCE [LARGE SCALE GENOMIC DNA]</scope>
    <source>
        <strain evidence="7 8">JCM 16014</strain>
    </source>
</reference>
<comment type="caution">
    <text evidence="7">The sequence shown here is derived from an EMBL/GenBank/DDBJ whole genome shotgun (WGS) entry which is preliminary data.</text>
</comment>
<keyword evidence="8" id="KW-1185">Reference proteome</keyword>
<dbReference type="CDD" id="cd18876">
    <property type="entry name" value="NUDIX_Hydrolase"/>
    <property type="match status" value="1"/>
</dbReference>
<feature type="domain" description="Nudix hydrolase" evidence="6">
    <location>
        <begin position="12"/>
        <end position="140"/>
    </location>
</feature>
<evidence type="ECO:0000256" key="1">
    <source>
        <dbReference type="ARBA" id="ARBA00001946"/>
    </source>
</evidence>
<dbReference type="InterPro" id="IPR015797">
    <property type="entry name" value="NUDIX_hydrolase-like_dom_sf"/>
</dbReference>
<gene>
    <name evidence="7" type="ORF">GCM10009839_15550</name>
</gene>
<dbReference type="EMBL" id="BAAAQN010000006">
    <property type="protein sequence ID" value="GAA2019903.1"/>
    <property type="molecule type" value="Genomic_DNA"/>
</dbReference>
<keyword evidence="4" id="KW-0460">Magnesium</keyword>
<evidence type="ECO:0000256" key="4">
    <source>
        <dbReference type="ARBA" id="ARBA00022842"/>
    </source>
</evidence>
<evidence type="ECO:0000256" key="3">
    <source>
        <dbReference type="ARBA" id="ARBA00022801"/>
    </source>
</evidence>
<evidence type="ECO:0000259" key="6">
    <source>
        <dbReference type="PROSITE" id="PS51462"/>
    </source>
</evidence>
<evidence type="ECO:0000313" key="8">
    <source>
        <dbReference type="Proteomes" id="UP001500751"/>
    </source>
</evidence>
<proteinExistence type="inferred from homology"/>
<organism evidence="7 8">
    <name type="scientific">Catenulispora yoronensis</name>
    <dbReference type="NCBI Taxonomy" id="450799"/>
    <lineage>
        <taxon>Bacteria</taxon>
        <taxon>Bacillati</taxon>
        <taxon>Actinomycetota</taxon>
        <taxon>Actinomycetes</taxon>
        <taxon>Catenulisporales</taxon>
        <taxon>Catenulisporaceae</taxon>
        <taxon>Catenulispora</taxon>
    </lineage>
</organism>